<dbReference type="InterPro" id="IPR037051">
    <property type="entry name" value="4-carb_acid_sugar_kinase_N_sf"/>
</dbReference>
<dbReference type="Gene3D" id="3.40.50.10840">
    <property type="entry name" value="Putative sugar-binding, N-terminal domain"/>
    <property type="match status" value="1"/>
</dbReference>
<dbReference type="GO" id="GO:0016301">
    <property type="term" value="F:kinase activity"/>
    <property type="evidence" value="ECO:0007669"/>
    <property type="project" value="UniProtKB-KW"/>
</dbReference>
<evidence type="ECO:0000313" key="9">
    <source>
        <dbReference type="EMBL" id="SUB74599.1"/>
    </source>
</evidence>
<dbReference type="AlphaFoldDB" id="A0A379D9Q6"/>
<keyword evidence="4" id="KW-0418">Kinase</keyword>
<dbReference type="SUPFAM" id="SSF142764">
    <property type="entry name" value="YgbK-like"/>
    <property type="match status" value="1"/>
</dbReference>
<dbReference type="RefSeq" id="WP_004822114.1">
    <property type="nucleotide sequence ID" value="NZ_UGTH01000001.1"/>
</dbReference>
<accession>A0A379D9Q6</accession>
<dbReference type="Gene3D" id="3.40.980.20">
    <property type="entry name" value="Four-carbon acid sugar kinase, nucleotide binding domain"/>
    <property type="match status" value="1"/>
</dbReference>
<dbReference type="Proteomes" id="UP000254777">
    <property type="component" value="Unassembled WGS sequence"/>
</dbReference>
<dbReference type="InterPro" id="IPR042213">
    <property type="entry name" value="NBD_C_sf"/>
</dbReference>
<sequence length="425" mass="46945">MAKVVMVADDLTGANANCSLMKKIGLTACSLLNSFNEIPSDMDVVAYTTNSRAIEPEEAYKRVREGLKKLKDDEVILYSKRIDSTLRGNLGSELRAFLDELEDYIGICVPAYPDSGRIVVNGTMIVNGSLLMNTDAGKDSKTPVFSNDAETLLSKNLENQVKSIYLEDVEKGVDYIAELIKSEKKKGTKLIIFDGVSNRHLEEISKAVVVSKEKSFAVDAGPFTKVLTQKILENEGKDNKVLMVVGSVTDITIKQINETIFDHNVKVVEVDPLKFVEETDLETYMTELVRESDTQLFETEVLMITTTPYRDGQSRLDLKEISKRLNISIDDISIKISNGLAKLASKILKLEHNFSGVFCTGGDITVALSEESGAIGIEIREEVLPLVAYGRIMGGYFPQLRIISKGGMVGDKFAMSKCINKLKNI</sequence>
<organism evidence="9 10">
    <name type="scientific">Peptoniphilus indolicus</name>
    <dbReference type="NCBI Taxonomy" id="33030"/>
    <lineage>
        <taxon>Bacteria</taxon>
        <taxon>Bacillati</taxon>
        <taxon>Bacillota</taxon>
        <taxon>Tissierellia</taxon>
        <taxon>Tissierellales</taxon>
        <taxon>Peptoniphilaceae</taxon>
        <taxon>Peptoniphilus</taxon>
    </lineage>
</organism>
<keyword evidence="6" id="KW-0119">Carbohydrate metabolism</keyword>
<evidence type="ECO:0000256" key="6">
    <source>
        <dbReference type="ARBA" id="ARBA00023277"/>
    </source>
</evidence>
<dbReference type="Pfam" id="PF17042">
    <property type="entry name" value="NBD_C"/>
    <property type="match status" value="1"/>
</dbReference>
<reference evidence="9 10" key="1">
    <citation type="submission" date="2018-06" db="EMBL/GenBank/DDBJ databases">
        <authorList>
            <consortium name="Pathogen Informatics"/>
            <person name="Doyle S."/>
        </authorList>
    </citation>
    <scope>NUCLEOTIDE SEQUENCE [LARGE SCALE GENOMIC DNA]</scope>
    <source>
        <strain evidence="9 10">NCTC11088</strain>
    </source>
</reference>
<evidence type="ECO:0000256" key="4">
    <source>
        <dbReference type="ARBA" id="ARBA00022777"/>
    </source>
</evidence>
<evidence type="ECO:0000256" key="1">
    <source>
        <dbReference type="ARBA" id="ARBA00005715"/>
    </source>
</evidence>
<dbReference type="GO" id="GO:0005524">
    <property type="term" value="F:ATP binding"/>
    <property type="evidence" value="ECO:0007669"/>
    <property type="project" value="UniProtKB-KW"/>
</dbReference>
<dbReference type="Pfam" id="PF07005">
    <property type="entry name" value="SBD_N"/>
    <property type="match status" value="1"/>
</dbReference>
<evidence type="ECO:0000256" key="3">
    <source>
        <dbReference type="ARBA" id="ARBA00022741"/>
    </source>
</evidence>
<keyword evidence="2" id="KW-0808">Transferase</keyword>
<evidence type="ECO:0000256" key="5">
    <source>
        <dbReference type="ARBA" id="ARBA00022840"/>
    </source>
</evidence>
<evidence type="ECO:0000259" key="7">
    <source>
        <dbReference type="Pfam" id="PF07005"/>
    </source>
</evidence>
<proteinExistence type="inferred from homology"/>
<protein>
    <submittedName>
        <fullName evidence="9">Uncharacterized protein conserved in bacteria</fullName>
    </submittedName>
</protein>
<feature type="domain" description="Four-carbon acid sugar kinase nucleotide binding" evidence="8">
    <location>
        <begin position="242"/>
        <end position="412"/>
    </location>
</feature>
<dbReference type="InterPro" id="IPR031475">
    <property type="entry name" value="NBD_C"/>
</dbReference>
<keyword evidence="5" id="KW-0067">ATP-binding</keyword>
<name>A0A379D9Q6_9FIRM</name>
<dbReference type="EMBL" id="UGTH01000001">
    <property type="protein sequence ID" value="SUB74599.1"/>
    <property type="molecule type" value="Genomic_DNA"/>
</dbReference>
<feature type="domain" description="Four-carbon acid sugar kinase N-terminal" evidence="7">
    <location>
        <begin position="5"/>
        <end position="226"/>
    </location>
</feature>
<evidence type="ECO:0000259" key="8">
    <source>
        <dbReference type="Pfam" id="PF17042"/>
    </source>
</evidence>
<evidence type="ECO:0000313" key="10">
    <source>
        <dbReference type="Proteomes" id="UP000254777"/>
    </source>
</evidence>
<keyword evidence="3" id="KW-0547">Nucleotide-binding</keyword>
<evidence type="ECO:0000256" key="2">
    <source>
        <dbReference type="ARBA" id="ARBA00022679"/>
    </source>
</evidence>
<dbReference type="InterPro" id="IPR010737">
    <property type="entry name" value="4-carb_acid_sugar_kinase_N"/>
</dbReference>
<comment type="similarity">
    <text evidence="1">Belongs to the four-carbon acid sugar kinase family.</text>
</comment>
<gene>
    <name evidence="9" type="ORF">NCTC11088_00349</name>
</gene>